<dbReference type="EMBL" id="ML993590">
    <property type="protein sequence ID" value="KAF2168544.1"/>
    <property type="molecule type" value="Genomic_DNA"/>
</dbReference>
<dbReference type="AlphaFoldDB" id="A0A6A6CN20"/>
<accession>A0A6A6CN20</accession>
<reference evidence="2" key="1">
    <citation type="journal article" date="2020" name="Stud. Mycol.">
        <title>101 Dothideomycetes genomes: a test case for predicting lifestyles and emergence of pathogens.</title>
        <authorList>
            <person name="Haridas S."/>
            <person name="Albert R."/>
            <person name="Binder M."/>
            <person name="Bloem J."/>
            <person name="Labutti K."/>
            <person name="Salamov A."/>
            <person name="Andreopoulos B."/>
            <person name="Baker S."/>
            <person name="Barry K."/>
            <person name="Bills G."/>
            <person name="Bluhm B."/>
            <person name="Cannon C."/>
            <person name="Castanera R."/>
            <person name="Culley D."/>
            <person name="Daum C."/>
            <person name="Ezra D."/>
            <person name="Gonzalez J."/>
            <person name="Henrissat B."/>
            <person name="Kuo A."/>
            <person name="Liang C."/>
            <person name="Lipzen A."/>
            <person name="Lutzoni F."/>
            <person name="Magnuson J."/>
            <person name="Mondo S."/>
            <person name="Nolan M."/>
            <person name="Ohm R."/>
            <person name="Pangilinan J."/>
            <person name="Park H.-J."/>
            <person name="Ramirez L."/>
            <person name="Alfaro M."/>
            <person name="Sun H."/>
            <person name="Tritt A."/>
            <person name="Yoshinaga Y."/>
            <person name="Zwiers L.-H."/>
            <person name="Turgeon B."/>
            <person name="Goodwin S."/>
            <person name="Spatafora J."/>
            <person name="Crous P."/>
            <person name="Grigoriev I."/>
        </authorList>
    </citation>
    <scope>NUCLEOTIDE SEQUENCE</scope>
    <source>
        <strain evidence="2">ATCC 36951</strain>
    </source>
</reference>
<evidence type="ECO:0000256" key="1">
    <source>
        <dbReference type="SAM" id="MobiDB-lite"/>
    </source>
</evidence>
<evidence type="ECO:0008006" key="4">
    <source>
        <dbReference type="Google" id="ProtNLM"/>
    </source>
</evidence>
<evidence type="ECO:0000313" key="3">
    <source>
        <dbReference type="Proteomes" id="UP000799537"/>
    </source>
</evidence>
<dbReference type="GeneID" id="54559065"/>
<name>A0A6A6CN20_ZASCE</name>
<proteinExistence type="predicted"/>
<feature type="compositionally biased region" description="Low complexity" evidence="1">
    <location>
        <begin position="21"/>
        <end position="30"/>
    </location>
</feature>
<dbReference type="RefSeq" id="XP_033669433.1">
    <property type="nucleotide sequence ID" value="XM_033805793.1"/>
</dbReference>
<protein>
    <recommendedName>
        <fullName evidence="4">SnoaL-like domain-containing protein</fullName>
    </recommendedName>
</protein>
<dbReference type="Proteomes" id="UP000799537">
    <property type="component" value="Unassembled WGS sequence"/>
</dbReference>
<sequence>MHNNSTSKQHHRQQDPPPSTTGPYTPSPTTTSDLLISHTTLILHNLNTRHYTPQTYTALLSPHLRIDCNSQISTGIPHAIAAYKWVADINPRFHVAVIEATPIVHEESGRATVLCGLSLTNCSDGTVRAGSLSTSWSREKGVGWRCWNFEIFFGIREFF</sequence>
<keyword evidence="3" id="KW-1185">Reference proteome</keyword>
<gene>
    <name evidence="2" type="ORF">M409DRAFT_21295</name>
</gene>
<organism evidence="2 3">
    <name type="scientific">Zasmidium cellare ATCC 36951</name>
    <dbReference type="NCBI Taxonomy" id="1080233"/>
    <lineage>
        <taxon>Eukaryota</taxon>
        <taxon>Fungi</taxon>
        <taxon>Dikarya</taxon>
        <taxon>Ascomycota</taxon>
        <taxon>Pezizomycotina</taxon>
        <taxon>Dothideomycetes</taxon>
        <taxon>Dothideomycetidae</taxon>
        <taxon>Mycosphaerellales</taxon>
        <taxon>Mycosphaerellaceae</taxon>
        <taxon>Zasmidium</taxon>
    </lineage>
</organism>
<evidence type="ECO:0000313" key="2">
    <source>
        <dbReference type="EMBL" id="KAF2168544.1"/>
    </source>
</evidence>
<feature type="region of interest" description="Disordered" evidence="1">
    <location>
        <begin position="1"/>
        <end position="30"/>
    </location>
</feature>